<keyword evidence="1" id="KW-0732">Signal</keyword>
<dbReference type="KEGG" id="clap:NCTC11466_04189"/>
<evidence type="ECO:0008006" key="4">
    <source>
        <dbReference type="Google" id="ProtNLM"/>
    </source>
</evidence>
<gene>
    <name evidence="2" type="ORF">NCTC11466_04189</name>
</gene>
<dbReference type="Proteomes" id="UP000274122">
    <property type="component" value="Chromosome"/>
</dbReference>
<dbReference type="InterPro" id="IPR008966">
    <property type="entry name" value="Adhesion_dom_sf"/>
</dbReference>
<name>A0A447V7P4_9ENTR</name>
<dbReference type="AlphaFoldDB" id="A0A447V7P4"/>
<dbReference type="Gene3D" id="2.60.40.1090">
    <property type="entry name" value="Fimbrial-type adhesion domain"/>
    <property type="match status" value="1"/>
</dbReference>
<organism evidence="2 3">
    <name type="scientific">Cedecea lapagei</name>
    <dbReference type="NCBI Taxonomy" id="158823"/>
    <lineage>
        <taxon>Bacteria</taxon>
        <taxon>Pseudomonadati</taxon>
        <taxon>Pseudomonadota</taxon>
        <taxon>Gammaproteobacteria</taxon>
        <taxon>Enterobacterales</taxon>
        <taxon>Enterobacteriaceae</taxon>
        <taxon>Cedecea</taxon>
    </lineage>
</organism>
<protein>
    <recommendedName>
        <fullName evidence="4">P pilus assembly protein, pilin FimA</fullName>
    </recommendedName>
</protein>
<dbReference type="GO" id="GO:0009289">
    <property type="term" value="C:pilus"/>
    <property type="evidence" value="ECO:0007669"/>
    <property type="project" value="InterPro"/>
</dbReference>
<dbReference type="RefSeq" id="WP_126357849.1">
    <property type="nucleotide sequence ID" value="NZ_LR134201.1"/>
</dbReference>
<evidence type="ECO:0000256" key="1">
    <source>
        <dbReference type="SAM" id="SignalP"/>
    </source>
</evidence>
<proteinExistence type="predicted"/>
<evidence type="ECO:0000313" key="3">
    <source>
        <dbReference type="Proteomes" id="UP000274122"/>
    </source>
</evidence>
<evidence type="ECO:0000313" key="2">
    <source>
        <dbReference type="EMBL" id="VEC01354.1"/>
    </source>
</evidence>
<dbReference type="InterPro" id="IPR036937">
    <property type="entry name" value="Adhesion_dom_fimbrial_sf"/>
</dbReference>
<feature type="signal peptide" evidence="1">
    <location>
        <begin position="1"/>
        <end position="23"/>
    </location>
</feature>
<sequence>MNRIKVNVAGLLLLVVMMPEASAGQAGVNAGTSELTATITGGGTCTVNINGVGQDSAVVTVGTGTLDTLSALRQSWPQLGKTNFSVNLTNCAGLADERLSPLVTVSGALMRAENNRLFRDAASSTSQGFGIALYSNQTTATGTPPQVQQGVPVSAGATGTAFNADQTLNWAAAVSCGDASGCTPSPLNALNGGTLGASLTFTFSYQ</sequence>
<accession>A0A447V7P4</accession>
<feature type="chain" id="PRO_5019506981" description="P pilus assembly protein, pilin FimA" evidence="1">
    <location>
        <begin position="24"/>
        <end position="206"/>
    </location>
</feature>
<dbReference type="GO" id="GO:0007155">
    <property type="term" value="P:cell adhesion"/>
    <property type="evidence" value="ECO:0007669"/>
    <property type="project" value="InterPro"/>
</dbReference>
<dbReference type="SUPFAM" id="SSF49401">
    <property type="entry name" value="Bacterial adhesins"/>
    <property type="match status" value="1"/>
</dbReference>
<dbReference type="EMBL" id="LR134201">
    <property type="protein sequence ID" value="VEC01354.1"/>
    <property type="molecule type" value="Genomic_DNA"/>
</dbReference>
<keyword evidence="3" id="KW-1185">Reference proteome</keyword>
<reference evidence="2 3" key="1">
    <citation type="submission" date="2018-12" db="EMBL/GenBank/DDBJ databases">
        <authorList>
            <consortium name="Pathogen Informatics"/>
        </authorList>
    </citation>
    <scope>NUCLEOTIDE SEQUENCE [LARGE SCALE GENOMIC DNA]</scope>
    <source>
        <strain evidence="2 3">NCTC11466</strain>
    </source>
</reference>